<dbReference type="GO" id="GO:0006508">
    <property type="term" value="P:proteolysis"/>
    <property type="evidence" value="ECO:0007669"/>
    <property type="project" value="UniProtKB-KW"/>
</dbReference>
<comment type="function">
    <text evidence="9">Expression of the protease correlates with blood-feeding and suggests a role for the protease in blood digestion.</text>
</comment>
<accession>A0AA36GQ53</accession>
<dbReference type="EMBL" id="CATQJL010000112">
    <property type="protein sequence ID" value="CAJ0596281.1"/>
    <property type="molecule type" value="Genomic_DNA"/>
</dbReference>
<protein>
    <recommendedName>
        <fullName evidence="10">Peptidase C1A papain C-terminal domain-containing protein</fullName>
    </recommendedName>
</protein>
<organism evidence="11 12">
    <name type="scientific">Cylicocyclus nassatus</name>
    <name type="common">Nematode worm</name>
    <dbReference type="NCBI Taxonomy" id="53992"/>
    <lineage>
        <taxon>Eukaryota</taxon>
        <taxon>Metazoa</taxon>
        <taxon>Ecdysozoa</taxon>
        <taxon>Nematoda</taxon>
        <taxon>Chromadorea</taxon>
        <taxon>Rhabditida</taxon>
        <taxon>Rhabditina</taxon>
        <taxon>Rhabditomorpha</taxon>
        <taxon>Strongyloidea</taxon>
        <taxon>Strongylidae</taxon>
        <taxon>Cylicocyclus</taxon>
    </lineage>
</organism>
<keyword evidence="7" id="KW-1015">Disulfide bond</keyword>
<dbReference type="SUPFAM" id="SSF54001">
    <property type="entry name" value="Cysteine proteinases"/>
    <property type="match status" value="1"/>
</dbReference>
<keyword evidence="2" id="KW-0645">Protease</keyword>
<evidence type="ECO:0000256" key="7">
    <source>
        <dbReference type="ARBA" id="ARBA00023157"/>
    </source>
</evidence>
<dbReference type="AlphaFoldDB" id="A0AA36GQ53"/>
<feature type="domain" description="Peptidase C1A papain C-terminal" evidence="10">
    <location>
        <begin position="81"/>
        <end position="333"/>
    </location>
</feature>
<evidence type="ECO:0000256" key="2">
    <source>
        <dbReference type="ARBA" id="ARBA00022670"/>
    </source>
</evidence>
<evidence type="ECO:0000256" key="9">
    <source>
        <dbReference type="ARBA" id="ARBA00057399"/>
    </source>
</evidence>
<dbReference type="InterPro" id="IPR013128">
    <property type="entry name" value="Peptidase_C1A"/>
</dbReference>
<dbReference type="Gene3D" id="3.90.70.10">
    <property type="entry name" value="Cysteine proteinases"/>
    <property type="match status" value="1"/>
</dbReference>
<gene>
    <name evidence="11" type="ORF">CYNAS_LOCUS8264</name>
</gene>
<dbReference type="FunFam" id="3.90.70.10:FF:000031">
    <property type="entry name" value="Cathepsin B"/>
    <property type="match status" value="1"/>
</dbReference>
<dbReference type="Proteomes" id="UP001176961">
    <property type="component" value="Unassembled WGS sequence"/>
</dbReference>
<keyword evidence="6" id="KW-0865">Zymogen</keyword>
<dbReference type="PROSITE" id="PS00639">
    <property type="entry name" value="THIOL_PROTEASE_HIS"/>
    <property type="match status" value="1"/>
</dbReference>
<keyword evidence="3" id="KW-0732">Signal</keyword>
<evidence type="ECO:0000256" key="8">
    <source>
        <dbReference type="ARBA" id="ARBA00023180"/>
    </source>
</evidence>
<keyword evidence="8" id="KW-0325">Glycoprotein</keyword>
<dbReference type="InterPro" id="IPR000668">
    <property type="entry name" value="Peptidase_C1A_C"/>
</dbReference>
<dbReference type="PROSITE" id="PS00139">
    <property type="entry name" value="THIOL_PROTEASE_CYS"/>
    <property type="match status" value="1"/>
</dbReference>
<evidence type="ECO:0000256" key="3">
    <source>
        <dbReference type="ARBA" id="ARBA00022729"/>
    </source>
</evidence>
<name>A0AA36GQ53_CYLNA</name>
<dbReference type="SMART" id="SM00645">
    <property type="entry name" value="Pept_C1"/>
    <property type="match status" value="1"/>
</dbReference>
<evidence type="ECO:0000256" key="1">
    <source>
        <dbReference type="ARBA" id="ARBA00008455"/>
    </source>
</evidence>
<proteinExistence type="inferred from homology"/>
<sequence>MLLILLLVQAVLTRDEKILTLEEAEKLRGADLEEYVRTHQMLFKVGVTPAAEEGMKHLMDFKYLDMPDEAPIVKVDSDEEPPDFFDARKQWPNCKSITYIRDQSKCGSCWAVSAAETMGDRLCVQSNGRINVHMSDTDILACCGEFCGHGCNGGYSFKAWTYMIEHGVVTGGRYRERGVCKPYSFHPCGNKTGQPYYGECPSTKYETPKCRTICQQGYNIKYPEDKYYGLTAYRPDKDEKEIRKEIMKNGPVQAAFTTYADFKLYKGGIYRHLAGERSGSHAVKLLGWGSENGTDYWILANSWGVTWGEDGGYFRMVRGENECGLEEKIYAGMMKV</sequence>
<dbReference type="CDD" id="cd02620">
    <property type="entry name" value="Peptidase_C1A_CathepsinB"/>
    <property type="match status" value="1"/>
</dbReference>
<keyword evidence="5" id="KW-0788">Thiol protease</keyword>
<dbReference type="GO" id="GO:0008234">
    <property type="term" value="F:cysteine-type peptidase activity"/>
    <property type="evidence" value="ECO:0007669"/>
    <property type="project" value="UniProtKB-KW"/>
</dbReference>
<reference evidence="11" key="1">
    <citation type="submission" date="2023-07" db="EMBL/GenBank/DDBJ databases">
        <authorList>
            <consortium name="CYATHOMIX"/>
        </authorList>
    </citation>
    <scope>NUCLEOTIDE SEQUENCE</scope>
    <source>
        <strain evidence="11">N/A</strain>
    </source>
</reference>
<keyword evidence="12" id="KW-1185">Reference proteome</keyword>
<dbReference type="PANTHER" id="PTHR12411">
    <property type="entry name" value="CYSTEINE PROTEASE FAMILY C1-RELATED"/>
    <property type="match status" value="1"/>
</dbReference>
<dbReference type="InterPro" id="IPR038765">
    <property type="entry name" value="Papain-like_cys_pep_sf"/>
</dbReference>
<evidence type="ECO:0000256" key="5">
    <source>
        <dbReference type="ARBA" id="ARBA00022807"/>
    </source>
</evidence>
<evidence type="ECO:0000256" key="6">
    <source>
        <dbReference type="ARBA" id="ARBA00023145"/>
    </source>
</evidence>
<dbReference type="InterPro" id="IPR025660">
    <property type="entry name" value="Pept_his_AS"/>
</dbReference>
<dbReference type="Pfam" id="PF00112">
    <property type="entry name" value="Peptidase_C1"/>
    <property type="match status" value="1"/>
</dbReference>
<dbReference type="PRINTS" id="PR00705">
    <property type="entry name" value="PAPAIN"/>
</dbReference>
<evidence type="ECO:0000313" key="12">
    <source>
        <dbReference type="Proteomes" id="UP001176961"/>
    </source>
</evidence>
<comment type="caution">
    <text evidence="11">The sequence shown here is derived from an EMBL/GenBank/DDBJ whole genome shotgun (WGS) entry which is preliminary data.</text>
</comment>
<evidence type="ECO:0000256" key="4">
    <source>
        <dbReference type="ARBA" id="ARBA00022801"/>
    </source>
</evidence>
<comment type="similarity">
    <text evidence="1">Belongs to the peptidase C1 family.</text>
</comment>
<dbReference type="InterPro" id="IPR000169">
    <property type="entry name" value="Pept_cys_AS"/>
</dbReference>
<evidence type="ECO:0000313" key="11">
    <source>
        <dbReference type="EMBL" id="CAJ0596281.1"/>
    </source>
</evidence>
<evidence type="ECO:0000259" key="10">
    <source>
        <dbReference type="SMART" id="SM00645"/>
    </source>
</evidence>
<keyword evidence="4" id="KW-0378">Hydrolase</keyword>